<name>A0ABZ1D6A3_9TREE</name>
<feature type="compositionally biased region" description="Basic and acidic residues" evidence="2">
    <location>
        <begin position="377"/>
        <end position="397"/>
    </location>
</feature>
<feature type="region of interest" description="Disordered" evidence="2">
    <location>
        <begin position="323"/>
        <end position="352"/>
    </location>
</feature>
<dbReference type="PANTHER" id="PTHR16255:SF4">
    <property type="entry name" value="SPORULATION PROTEIN RMD8"/>
    <property type="match status" value="1"/>
</dbReference>
<dbReference type="RefSeq" id="XP_062793768.1">
    <property type="nucleotide sequence ID" value="XM_062937717.1"/>
</dbReference>
<evidence type="ECO:0000313" key="4">
    <source>
        <dbReference type="EMBL" id="WRT69029.1"/>
    </source>
</evidence>
<evidence type="ECO:0000259" key="3">
    <source>
        <dbReference type="Pfam" id="PF02582"/>
    </source>
</evidence>
<dbReference type="EMBL" id="CP141888">
    <property type="protein sequence ID" value="WRT69029.1"/>
    <property type="molecule type" value="Genomic_DNA"/>
</dbReference>
<feature type="compositionally biased region" description="Polar residues" evidence="2">
    <location>
        <begin position="161"/>
        <end position="171"/>
    </location>
</feature>
<feature type="region of interest" description="Disordered" evidence="2">
    <location>
        <begin position="373"/>
        <end position="468"/>
    </location>
</feature>
<comment type="similarity">
    <text evidence="1">Belongs to the RMD1/sif2 family.</text>
</comment>
<feature type="compositionally biased region" description="Polar residues" evidence="2">
    <location>
        <begin position="17"/>
        <end position="30"/>
    </location>
</feature>
<gene>
    <name evidence="4" type="ORF">IL334_006012</name>
</gene>
<evidence type="ECO:0000256" key="2">
    <source>
        <dbReference type="SAM" id="MobiDB-lite"/>
    </source>
</evidence>
<feature type="compositionally biased region" description="Low complexity" evidence="2">
    <location>
        <begin position="54"/>
        <end position="70"/>
    </location>
</feature>
<accession>A0ABZ1D6A3</accession>
<evidence type="ECO:0000256" key="1">
    <source>
        <dbReference type="ARBA" id="ARBA00008306"/>
    </source>
</evidence>
<dbReference type="Pfam" id="PF02582">
    <property type="entry name" value="DUF155"/>
    <property type="match status" value="1"/>
</dbReference>
<dbReference type="Proteomes" id="UP001329825">
    <property type="component" value="Chromosome 8"/>
</dbReference>
<feature type="compositionally biased region" description="Low complexity" evidence="2">
    <location>
        <begin position="410"/>
        <end position="433"/>
    </location>
</feature>
<proteinExistence type="inferred from homology"/>
<sequence length="727" mass="79890">MSRPNVPASRPGAAKPSVNQGATPAGSSPANIPRRNPGTLPGLARTASSLRQGTPLAPSSSTSSLASLPAHLRNLSAPKIPSPLGRGTPARGVRQSFSSRTSKTTERHVLLPEDPQLAPLPKSPMGSQVNLLAPPPKALPNSGTTTSGSGTSRDSIGGTASRHQNSQSIGTSYDERSDAEKMTKREREENHLPRLTAYATAEGYRLKLLQAFLKREHGVGVVRVFDDCVYAVYNLPLLPGYGASTKVRSSPAVKSPGGVSLLERMTMAEDLGYNDSYFPREDPNEATPAEYILSATPPSPGPISHNDLMSLEVDGDQVREEVREHLERASEGERDDALGSGLRKEEEEVAQDHLEGELRLEGLDVSQEEEFLVNSPPRDDSNLGTHLDKSHPGHLEHIPATALSPSDLASPSTEHPSHSSISSPTSESSTRVSPPRDIRQVSSPESEISQHRYSSNQPPKPKRRKSHSTQNVAEAVFFSYGVSVFFGFGEGEEREIMEDCETAGTWMRGLQEDDWEVEEFHYVYDPDAEQPRIYNDMFTFKSRSHLFKLSLAHAIAQSNKISIYESVMQETLSLTASFPKELSTTGHLQLTRREALKMTGRLFKLRMDINLIGGILDTPELFWSEASLFPLYEAIHEYLEIGPRIQVLNDRLAVAGDLLEIIHEYIEERATHRMTWVVIWLIVVACFVEAGEVIARLVFHAIPREAGEFLLVKAPKLLLTAGDQMSI</sequence>
<protein>
    <recommendedName>
        <fullName evidence="3">DUF155 domain-containing protein</fullName>
    </recommendedName>
</protein>
<dbReference type="GeneID" id="87958142"/>
<keyword evidence="5" id="KW-1185">Reference proteome</keyword>
<dbReference type="PANTHER" id="PTHR16255">
    <property type="entry name" value="REQUIRED FOR MEIOTIC NUCLEAR DIVISION PROTEIN 1 HOMOLOG"/>
    <property type="match status" value="1"/>
</dbReference>
<feature type="compositionally biased region" description="Basic and acidic residues" evidence="2">
    <location>
        <begin position="173"/>
        <end position="192"/>
    </location>
</feature>
<evidence type="ECO:0000313" key="5">
    <source>
        <dbReference type="Proteomes" id="UP001329825"/>
    </source>
</evidence>
<feature type="compositionally biased region" description="Low complexity" evidence="2">
    <location>
        <begin position="139"/>
        <end position="159"/>
    </location>
</feature>
<feature type="region of interest" description="Disordered" evidence="2">
    <location>
        <begin position="1"/>
        <end position="194"/>
    </location>
</feature>
<reference evidence="4 5" key="1">
    <citation type="submission" date="2024-01" db="EMBL/GenBank/DDBJ databases">
        <title>Comparative genomics of Cryptococcus and Kwoniella reveals pathogenesis evolution and contrasting modes of karyotype evolution via chromosome fusion or intercentromeric recombination.</title>
        <authorList>
            <person name="Coelho M.A."/>
            <person name="David-Palma M."/>
            <person name="Shea T."/>
            <person name="Bowers K."/>
            <person name="McGinley-Smith S."/>
            <person name="Mohammad A.W."/>
            <person name="Gnirke A."/>
            <person name="Yurkov A.M."/>
            <person name="Nowrousian M."/>
            <person name="Sun S."/>
            <person name="Cuomo C.A."/>
            <person name="Heitman J."/>
        </authorList>
    </citation>
    <scope>NUCLEOTIDE SEQUENCE [LARGE SCALE GENOMIC DNA]</scope>
    <source>
        <strain evidence="4">CBS 11374</strain>
    </source>
</reference>
<organism evidence="4 5">
    <name type="scientific">Kwoniella shivajii</name>
    <dbReference type="NCBI Taxonomy" id="564305"/>
    <lineage>
        <taxon>Eukaryota</taxon>
        <taxon>Fungi</taxon>
        <taxon>Dikarya</taxon>
        <taxon>Basidiomycota</taxon>
        <taxon>Agaricomycotina</taxon>
        <taxon>Tremellomycetes</taxon>
        <taxon>Tremellales</taxon>
        <taxon>Cryptococcaceae</taxon>
        <taxon>Kwoniella</taxon>
    </lineage>
</organism>
<dbReference type="InterPro" id="IPR003734">
    <property type="entry name" value="DUF155"/>
</dbReference>
<feature type="domain" description="DUF155" evidence="3">
    <location>
        <begin position="476"/>
        <end position="649"/>
    </location>
</feature>
<feature type="compositionally biased region" description="Polar residues" evidence="2">
    <location>
        <begin position="440"/>
        <end position="457"/>
    </location>
</feature>
<dbReference type="InterPro" id="IPR051624">
    <property type="entry name" value="RMD1/Sad1-interacting"/>
</dbReference>